<dbReference type="Proteomes" id="UP000735302">
    <property type="component" value="Unassembled WGS sequence"/>
</dbReference>
<evidence type="ECO:0000313" key="2">
    <source>
        <dbReference type="Proteomes" id="UP000735302"/>
    </source>
</evidence>
<accession>A0AAV4DGU6</accession>
<organism evidence="1 2">
    <name type="scientific">Plakobranchus ocellatus</name>
    <dbReference type="NCBI Taxonomy" id="259542"/>
    <lineage>
        <taxon>Eukaryota</taxon>
        <taxon>Metazoa</taxon>
        <taxon>Spiralia</taxon>
        <taxon>Lophotrochozoa</taxon>
        <taxon>Mollusca</taxon>
        <taxon>Gastropoda</taxon>
        <taxon>Heterobranchia</taxon>
        <taxon>Euthyneura</taxon>
        <taxon>Panpulmonata</taxon>
        <taxon>Sacoglossa</taxon>
        <taxon>Placobranchoidea</taxon>
        <taxon>Plakobranchidae</taxon>
        <taxon>Plakobranchus</taxon>
    </lineage>
</organism>
<protein>
    <submittedName>
        <fullName evidence="1">Uncharacterized protein</fullName>
    </submittedName>
</protein>
<proteinExistence type="predicted"/>
<dbReference type="AlphaFoldDB" id="A0AAV4DGU6"/>
<gene>
    <name evidence="1" type="ORF">PoB_006998700</name>
</gene>
<comment type="caution">
    <text evidence="1">The sequence shown here is derived from an EMBL/GenBank/DDBJ whole genome shotgun (WGS) entry which is preliminary data.</text>
</comment>
<keyword evidence="2" id="KW-1185">Reference proteome</keyword>
<name>A0AAV4DGU6_9GAST</name>
<reference evidence="1 2" key="1">
    <citation type="journal article" date="2021" name="Elife">
        <title>Chloroplast acquisition without the gene transfer in kleptoplastic sea slugs, Plakobranchus ocellatus.</title>
        <authorList>
            <person name="Maeda T."/>
            <person name="Takahashi S."/>
            <person name="Yoshida T."/>
            <person name="Shimamura S."/>
            <person name="Takaki Y."/>
            <person name="Nagai Y."/>
            <person name="Toyoda A."/>
            <person name="Suzuki Y."/>
            <person name="Arimoto A."/>
            <person name="Ishii H."/>
            <person name="Satoh N."/>
            <person name="Nishiyama T."/>
            <person name="Hasebe M."/>
            <person name="Maruyama T."/>
            <person name="Minagawa J."/>
            <person name="Obokata J."/>
            <person name="Shigenobu S."/>
        </authorList>
    </citation>
    <scope>NUCLEOTIDE SEQUENCE [LARGE SCALE GENOMIC DNA]</scope>
</reference>
<dbReference type="EMBL" id="BLXT01007882">
    <property type="protein sequence ID" value="GFO43482.1"/>
    <property type="molecule type" value="Genomic_DNA"/>
</dbReference>
<evidence type="ECO:0000313" key="1">
    <source>
        <dbReference type="EMBL" id="GFO43482.1"/>
    </source>
</evidence>
<sequence length="90" mass="10318">MKDEEENKLGCRRTKQIEEFNCTGTVDSDLILRPAETHLSRVRVLPPTPWPDGKPGSLRSPCYRLAIHKNQTEPFHFEHPVLDIIGRNAI</sequence>